<dbReference type="AlphaFoldDB" id="A0A5C6Q8D9"/>
<evidence type="ECO:0000313" key="3">
    <source>
        <dbReference type="EMBL" id="TWX65109.1"/>
    </source>
</evidence>
<keyword evidence="1" id="KW-0472">Membrane</keyword>
<keyword evidence="4" id="KW-1185">Reference proteome</keyword>
<feature type="transmembrane region" description="Helical" evidence="1">
    <location>
        <begin position="12"/>
        <end position="30"/>
    </location>
</feature>
<evidence type="ECO:0000313" key="5">
    <source>
        <dbReference type="Proteomes" id="UP000321917"/>
    </source>
</evidence>
<organism evidence="3 5">
    <name type="scientific">Colwellia hornerae</name>
    <dbReference type="NCBI Taxonomy" id="89402"/>
    <lineage>
        <taxon>Bacteria</taxon>
        <taxon>Pseudomonadati</taxon>
        <taxon>Pseudomonadota</taxon>
        <taxon>Gammaproteobacteria</taxon>
        <taxon>Alteromonadales</taxon>
        <taxon>Colwelliaceae</taxon>
        <taxon>Colwellia</taxon>
    </lineage>
</organism>
<evidence type="ECO:0000313" key="4">
    <source>
        <dbReference type="Proteomes" id="UP000321525"/>
    </source>
</evidence>
<proteinExistence type="predicted"/>
<reference evidence="3 5" key="1">
    <citation type="submission" date="2019-07" db="EMBL/GenBank/DDBJ databases">
        <title>Genomes of sea-ice associated Colwellia species.</title>
        <authorList>
            <person name="Bowman J.P."/>
        </authorList>
    </citation>
    <scope>NUCLEOTIDE SEQUENCE [LARGE SCALE GENOMIC DNA]</scope>
    <source>
        <strain evidence="2 4">ACAM 607</strain>
        <strain evidence="3 5">IC036</strain>
    </source>
</reference>
<keyword evidence="1" id="KW-0812">Transmembrane</keyword>
<comment type="caution">
    <text evidence="3">The sequence shown here is derived from an EMBL/GenBank/DDBJ whole genome shotgun (WGS) entry which is preliminary data.</text>
</comment>
<dbReference type="EMBL" id="VOLQ01000025">
    <property type="protein sequence ID" value="TWX65109.1"/>
    <property type="molecule type" value="Genomic_DNA"/>
</dbReference>
<dbReference type="RefSeq" id="WP_146800367.1">
    <property type="nucleotide sequence ID" value="NZ_VOLP01000024.1"/>
</dbReference>
<sequence length="227" mass="26914">MLICRYPRGGKISTGDFIFLGFLFIVLIFTTKMATKGKLTFNVLSNKFLVAYKFEKVITISSELYKNGFSIFDLGDYELIENILKKVNQTDETYIFDYKYATSNQATQLATQRVVFIKFSNDLLYNFDLKPESFYDKLKQTIGYEDIDFADFKEFSKRYALHSLERKKIEKFFPHELMKILAKKDGVFIESRKNCLLIYKKEWHEFSEYEPLYEETLKYKQLLLASI</sequence>
<dbReference type="Proteomes" id="UP000321525">
    <property type="component" value="Unassembled WGS sequence"/>
</dbReference>
<name>A0A5C6Q8D9_9GAMM</name>
<gene>
    <name evidence="2" type="ORF">ESZ26_15470</name>
    <name evidence="3" type="ORF">ESZ27_12785</name>
</gene>
<dbReference type="EMBL" id="VOLR01000025">
    <property type="protein sequence ID" value="TWX56087.1"/>
    <property type="molecule type" value="Genomic_DNA"/>
</dbReference>
<accession>A0A5C6Q8D9</accession>
<protein>
    <submittedName>
        <fullName evidence="3">Uncharacterized protein</fullName>
    </submittedName>
</protein>
<dbReference type="Proteomes" id="UP000321917">
    <property type="component" value="Unassembled WGS sequence"/>
</dbReference>
<evidence type="ECO:0000313" key="2">
    <source>
        <dbReference type="EMBL" id="TWX56087.1"/>
    </source>
</evidence>
<dbReference type="OrthoDB" id="6400478at2"/>
<evidence type="ECO:0000256" key="1">
    <source>
        <dbReference type="SAM" id="Phobius"/>
    </source>
</evidence>
<keyword evidence="1" id="KW-1133">Transmembrane helix</keyword>